<evidence type="ECO:0000313" key="1">
    <source>
        <dbReference type="EMBL" id="GFY35990.1"/>
    </source>
</evidence>
<protein>
    <submittedName>
        <fullName evidence="1">Uncharacterized protein</fullName>
    </submittedName>
</protein>
<dbReference type="AlphaFoldDB" id="A0A8X6WJE5"/>
<gene>
    <name evidence="1" type="primary">NCL1_52050</name>
    <name evidence="1" type="ORF">TNCV_4843621</name>
</gene>
<comment type="caution">
    <text evidence="1">The sequence shown here is derived from an EMBL/GenBank/DDBJ whole genome shotgun (WGS) entry which is preliminary data.</text>
</comment>
<proteinExistence type="predicted"/>
<dbReference type="Proteomes" id="UP000887159">
    <property type="component" value="Unassembled WGS sequence"/>
</dbReference>
<sequence>MVSLNITIGTVEPHHLSQCLDSADDLYGVFFHPELPVYTDGSRDDYYRSGSRIYIKSQDHILRNQRRNPDGCSVFRSELIAIRWRLRGTRAVSTPLLFWRFSLELNTRIRPLGLPPEHHWYQCSRPGGSLAHGFTRQDQTLLASFRSGHIKTMKFSEGCKSFEMCTNCSSEPATPAHILECLGLTKQDIADDPLLVLDFLKVYDVMDLV</sequence>
<keyword evidence="2" id="KW-1185">Reference proteome</keyword>
<reference evidence="1" key="1">
    <citation type="submission" date="2020-08" db="EMBL/GenBank/DDBJ databases">
        <title>Multicomponent nature underlies the extraordinary mechanical properties of spider dragline silk.</title>
        <authorList>
            <person name="Kono N."/>
            <person name="Nakamura H."/>
            <person name="Mori M."/>
            <person name="Yoshida Y."/>
            <person name="Ohtoshi R."/>
            <person name="Malay A.D."/>
            <person name="Moran D.A.P."/>
            <person name="Tomita M."/>
            <person name="Numata K."/>
            <person name="Arakawa K."/>
        </authorList>
    </citation>
    <scope>NUCLEOTIDE SEQUENCE</scope>
</reference>
<accession>A0A8X6WJE5</accession>
<name>A0A8X6WJE5_TRICX</name>
<organism evidence="1 2">
    <name type="scientific">Trichonephila clavipes</name>
    <name type="common">Golden silk orbweaver</name>
    <name type="synonym">Nephila clavipes</name>
    <dbReference type="NCBI Taxonomy" id="2585209"/>
    <lineage>
        <taxon>Eukaryota</taxon>
        <taxon>Metazoa</taxon>
        <taxon>Ecdysozoa</taxon>
        <taxon>Arthropoda</taxon>
        <taxon>Chelicerata</taxon>
        <taxon>Arachnida</taxon>
        <taxon>Araneae</taxon>
        <taxon>Araneomorphae</taxon>
        <taxon>Entelegynae</taxon>
        <taxon>Araneoidea</taxon>
        <taxon>Nephilidae</taxon>
        <taxon>Trichonephila</taxon>
    </lineage>
</organism>
<evidence type="ECO:0000313" key="2">
    <source>
        <dbReference type="Proteomes" id="UP000887159"/>
    </source>
</evidence>
<dbReference type="EMBL" id="BMAU01021435">
    <property type="protein sequence ID" value="GFY35990.1"/>
    <property type="molecule type" value="Genomic_DNA"/>
</dbReference>